<proteinExistence type="predicted"/>
<dbReference type="EMBL" id="JAFNEN010005552">
    <property type="protein sequence ID" value="KAG8170391.1"/>
    <property type="molecule type" value="Genomic_DNA"/>
</dbReference>
<accession>A0AAV6TFN7</accession>
<feature type="region of interest" description="Disordered" evidence="1">
    <location>
        <begin position="1"/>
        <end position="27"/>
    </location>
</feature>
<protein>
    <submittedName>
        <fullName evidence="2">Uncharacterized protein</fullName>
    </submittedName>
</protein>
<keyword evidence="3" id="KW-1185">Reference proteome</keyword>
<comment type="caution">
    <text evidence="2">The sequence shown here is derived from an EMBL/GenBank/DDBJ whole genome shotgun (WGS) entry which is preliminary data.</text>
</comment>
<sequence>NGDVEPGESPAADSPARKGGGEKNGEFLGVSVPETVLLQQSPLDRALVPKWVRGPIDARFLSMRLLGVEVLGKGKPLIGW</sequence>
<evidence type="ECO:0000256" key="1">
    <source>
        <dbReference type="SAM" id="MobiDB-lite"/>
    </source>
</evidence>
<dbReference type="Proteomes" id="UP000827092">
    <property type="component" value="Unassembled WGS sequence"/>
</dbReference>
<gene>
    <name evidence="2" type="ORF">JTE90_009296</name>
</gene>
<organism evidence="2 3">
    <name type="scientific">Oedothorax gibbosus</name>
    <dbReference type="NCBI Taxonomy" id="931172"/>
    <lineage>
        <taxon>Eukaryota</taxon>
        <taxon>Metazoa</taxon>
        <taxon>Ecdysozoa</taxon>
        <taxon>Arthropoda</taxon>
        <taxon>Chelicerata</taxon>
        <taxon>Arachnida</taxon>
        <taxon>Araneae</taxon>
        <taxon>Araneomorphae</taxon>
        <taxon>Entelegynae</taxon>
        <taxon>Araneoidea</taxon>
        <taxon>Linyphiidae</taxon>
        <taxon>Erigoninae</taxon>
        <taxon>Oedothorax</taxon>
    </lineage>
</organism>
<dbReference type="AlphaFoldDB" id="A0AAV6TFN7"/>
<feature type="non-terminal residue" evidence="2">
    <location>
        <position position="1"/>
    </location>
</feature>
<name>A0AAV6TFN7_9ARAC</name>
<evidence type="ECO:0000313" key="2">
    <source>
        <dbReference type="EMBL" id="KAG8170391.1"/>
    </source>
</evidence>
<feature type="compositionally biased region" description="Basic and acidic residues" evidence="1">
    <location>
        <begin position="15"/>
        <end position="25"/>
    </location>
</feature>
<reference evidence="2 3" key="1">
    <citation type="journal article" date="2022" name="Nat. Ecol. Evol.">
        <title>A masculinizing supergene underlies an exaggerated male reproductive morph in a spider.</title>
        <authorList>
            <person name="Hendrickx F."/>
            <person name="De Corte Z."/>
            <person name="Sonet G."/>
            <person name="Van Belleghem S.M."/>
            <person name="Kostlbacher S."/>
            <person name="Vangestel C."/>
        </authorList>
    </citation>
    <scope>NUCLEOTIDE SEQUENCE [LARGE SCALE GENOMIC DNA]</scope>
    <source>
        <strain evidence="2">W744_W776</strain>
    </source>
</reference>
<evidence type="ECO:0000313" key="3">
    <source>
        <dbReference type="Proteomes" id="UP000827092"/>
    </source>
</evidence>